<sequence length="10" mass="1233">MRVVVPERFT</sequence>
<dbReference type="EMBL" id="GBRH01230569">
    <property type="protein sequence ID" value="JAD67326.1"/>
    <property type="molecule type" value="Transcribed_RNA"/>
</dbReference>
<organism evidence="1">
    <name type="scientific">Arundo donax</name>
    <name type="common">Giant reed</name>
    <name type="synonym">Donax arundinaceus</name>
    <dbReference type="NCBI Taxonomy" id="35708"/>
    <lineage>
        <taxon>Eukaryota</taxon>
        <taxon>Viridiplantae</taxon>
        <taxon>Streptophyta</taxon>
        <taxon>Embryophyta</taxon>
        <taxon>Tracheophyta</taxon>
        <taxon>Spermatophyta</taxon>
        <taxon>Magnoliopsida</taxon>
        <taxon>Liliopsida</taxon>
        <taxon>Poales</taxon>
        <taxon>Poaceae</taxon>
        <taxon>PACMAD clade</taxon>
        <taxon>Arundinoideae</taxon>
        <taxon>Arundineae</taxon>
        <taxon>Arundo</taxon>
    </lineage>
</organism>
<protein>
    <submittedName>
        <fullName evidence="1">Uncharacterized protein</fullName>
    </submittedName>
</protein>
<reference evidence="1" key="2">
    <citation type="journal article" date="2015" name="Data Brief">
        <title>Shoot transcriptome of the giant reed, Arundo donax.</title>
        <authorList>
            <person name="Barrero R.A."/>
            <person name="Guerrero F.D."/>
            <person name="Moolhuijzen P."/>
            <person name="Goolsby J.A."/>
            <person name="Tidwell J."/>
            <person name="Bellgard S.E."/>
            <person name="Bellgard M.I."/>
        </authorList>
    </citation>
    <scope>NUCLEOTIDE SEQUENCE</scope>
    <source>
        <tissue evidence="1">Shoot tissue taken approximately 20 cm above the soil surface</tissue>
    </source>
</reference>
<proteinExistence type="predicted"/>
<accession>A0A0A9BVH8</accession>
<evidence type="ECO:0000313" key="1">
    <source>
        <dbReference type="EMBL" id="JAD67326.1"/>
    </source>
</evidence>
<name>A0A0A9BVH8_ARUDO</name>
<reference evidence="1" key="1">
    <citation type="submission" date="2014-09" db="EMBL/GenBank/DDBJ databases">
        <authorList>
            <person name="Magalhaes I.L.F."/>
            <person name="Oliveira U."/>
            <person name="Santos F.R."/>
            <person name="Vidigal T.H.D.A."/>
            <person name="Brescovit A.D."/>
            <person name="Santos A.J."/>
        </authorList>
    </citation>
    <scope>NUCLEOTIDE SEQUENCE</scope>
    <source>
        <tissue evidence="1">Shoot tissue taken approximately 20 cm above the soil surface</tissue>
    </source>
</reference>